<comment type="caution">
    <text evidence="3">The sequence shown here is derived from an EMBL/GenBank/DDBJ whole genome shotgun (WGS) entry which is preliminary data.</text>
</comment>
<dbReference type="Proteomes" id="UP000193144">
    <property type="component" value="Unassembled WGS sequence"/>
</dbReference>
<evidence type="ECO:0000313" key="3">
    <source>
        <dbReference type="EMBL" id="ORY18974.1"/>
    </source>
</evidence>
<feature type="signal peptide" evidence="2">
    <location>
        <begin position="1"/>
        <end position="16"/>
    </location>
</feature>
<name>A0A1Y2A939_9PLEO</name>
<sequence length="204" mass="22390">MCYMVILLFVVSYGGARQSVFPKCSQECINSEPKSCSDGDFKWMCGKQAYILILKAYLFNFCSLPDYDASMKILEELHLHYSVDVSGISVAQINLTTIATPRNSRTSPFPGSTKDRTSLKGLTSSVLAPTDTPTLAILRATTPTATAVRTIFGGSTKSSSNSPLQSTTSTITAMGPSFEKRSTHRRTLHFKLPNKMTQRNVQTK</sequence>
<keyword evidence="2" id="KW-0732">Signal</keyword>
<feature type="compositionally biased region" description="Low complexity" evidence="1">
    <location>
        <begin position="155"/>
        <end position="170"/>
    </location>
</feature>
<protein>
    <submittedName>
        <fullName evidence="3">Uncharacterized protein</fullName>
    </submittedName>
</protein>
<accession>A0A1Y2A939</accession>
<proteinExistence type="predicted"/>
<keyword evidence="4" id="KW-1185">Reference proteome</keyword>
<dbReference type="AlphaFoldDB" id="A0A1Y2A939"/>
<evidence type="ECO:0000313" key="4">
    <source>
        <dbReference type="Proteomes" id="UP000193144"/>
    </source>
</evidence>
<feature type="chain" id="PRO_5011002374" evidence="2">
    <location>
        <begin position="17"/>
        <end position="204"/>
    </location>
</feature>
<evidence type="ECO:0000256" key="1">
    <source>
        <dbReference type="SAM" id="MobiDB-lite"/>
    </source>
</evidence>
<gene>
    <name evidence="3" type="ORF">BCR34DRAFT_259211</name>
</gene>
<reference evidence="3 4" key="1">
    <citation type="submission" date="2016-07" db="EMBL/GenBank/DDBJ databases">
        <title>Pervasive Adenine N6-methylation of Active Genes in Fungi.</title>
        <authorList>
            <consortium name="DOE Joint Genome Institute"/>
            <person name="Mondo S.J."/>
            <person name="Dannebaum R.O."/>
            <person name="Kuo R.C."/>
            <person name="Labutti K."/>
            <person name="Haridas S."/>
            <person name="Kuo A."/>
            <person name="Salamov A."/>
            <person name="Ahrendt S.R."/>
            <person name="Lipzen A."/>
            <person name="Sullivan W."/>
            <person name="Andreopoulos W.B."/>
            <person name="Clum A."/>
            <person name="Lindquist E."/>
            <person name="Daum C."/>
            <person name="Ramamoorthy G.K."/>
            <person name="Gryganskyi A."/>
            <person name="Culley D."/>
            <person name="Magnuson J.K."/>
            <person name="James T.Y."/>
            <person name="O'Malley M.A."/>
            <person name="Stajich J.E."/>
            <person name="Spatafora J.W."/>
            <person name="Visel A."/>
            <person name="Grigoriev I.V."/>
        </authorList>
    </citation>
    <scope>NUCLEOTIDE SEQUENCE [LARGE SCALE GENOMIC DNA]</scope>
    <source>
        <strain evidence="3 4">CBS 115471</strain>
    </source>
</reference>
<organism evidence="3 4">
    <name type="scientific">Clohesyomyces aquaticus</name>
    <dbReference type="NCBI Taxonomy" id="1231657"/>
    <lineage>
        <taxon>Eukaryota</taxon>
        <taxon>Fungi</taxon>
        <taxon>Dikarya</taxon>
        <taxon>Ascomycota</taxon>
        <taxon>Pezizomycotina</taxon>
        <taxon>Dothideomycetes</taxon>
        <taxon>Pleosporomycetidae</taxon>
        <taxon>Pleosporales</taxon>
        <taxon>Lindgomycetaceae</taxon>
        <taxon>Clohesyomyces</taxon>
    </lineage>
</organism>
<dbReference type="EMBL" id="MCFA01000004">
    <property type="protein sequence ID" value="ORY18974.1"/>
    <property type="molecule type" value="Genomic_DNA"/>
</dbReference>
<feature type="region of interest" description="Disordered" evidence="1">
    <location>
        <begin position="152"/>
        <end position="186"/>
    </location>
</feature>
<evidence type="ECO:0000256" key="2">
    <source>
        <dbReference type="SAM" id="SignalP"/>
    </source>
</evidence>